<dbReference type="GO" id="GO:0071500">
    <property type="term" value="P:cellular response to nitrosative stress"/>
    <property type="evidence" value="ECO:0007669"/>
    <property type="project" value="TreeGrafter"/>
</dbReference>
<evidence type="ECO:0000256" key="10">
    <source>
        <dbReference type="ARBA" id="ARBA00022857"/>
    </source>
</evidence>
<evidence type="ECO:0000313" key="17">
    <source>
        <dbReference type="EMBL" id="CCH60443.1"/>
    </source>
</evidence>
<dbReference type="PROSITE" id="PS51384">
    <property type="entry name" value="FAD_FR"/>
    <property type="match status" value="1"/>
</dbReference>
<dbReference type="Pfam" id="PF00042">
    <property type="entry name" value="Globin"/>
    <property type="match status" value="1"/>
</dbReference>
<sequence length="398" mass="44362">MLSEETRTIVKATVPALEAKGVEITTTFYKHMLGENSELLDVFNRTNQKKGAQPTALATTVLAAAKNIDDLSPLLPYVRQIGQKHRALQIKPDQYQIVGKYLLIAIKEVLGDAATPEIMNAWKEAYGEIANVFITIEAEMYREQAWPGWKEFKVTNLESVGTNILEVTVIPEPQSNVDLSKLTIVAGQYITVNTHPIRQDNQHDALRHYSICSISTADGIKFAVKLENDGTHPAGLVSEYIHKDLKIGDSIKLSAPAGDFELDEKLLKQNEIPLVLLSGGVGVTPILSMLETQVKVNPNRPICWIQTSYDEDAQAFKKTVNELLKKCSSVQTFYVHTKNDKPIDSEFLKTNVPSHADVYLCGSLEFMKAMINYFSLLNHKSDTVHYEPFGPKMSTITV</sequence>
<evidence type="ECO:0000256" key="8">
    <source>
        <dbReference type="ARBA" id="ARBA00022723"/>
    </source>
</evidence>
<dbReference type="eggNOG" id="KOG3378">
    <property type="taxonomic scope" value="Eukaryota"/>
</dbReference>
<dbReference type="KEGG" id="tbl:TBLA_0C06500"/>
<dbReference type="EMBL" id="HE806318">
    <property type="protein sequence ID" value="CCH60443.1"/>
    <property type="molecule type" value="Genomic_DNA"/>
</dbReference>
<evidence type="ECO:0000259" key="16">
    <source>
        <dbReference type="PROSITE" id="PS51384"/>
    </source>
</evidence>
<dbReference type="GO" id="GO:0009636">
    <property type="term" value="P:response to toxic substance"/>
    <property type="evidence" value="ECO:0007669"/>
    <property type="project" value="UniProtKB-KW"/>
</dbReference>
<keyword evidence="12" id="KW-0520">NAD</keyword>
<comment type="catalytic activity">
    <reaction evidence="14">
        <text>2 nitric oxide + NADPH + 2 O2 = 2 nitrate + NADP(+) + H(+)</text>
        <dbReference type="Rhea" id="RHEA:19465"/>
        <dbReference type="ChEBI" id="CHEBI:15378"/>
        <dbReference type="ChEBI" id="CHEBI:15379"/>
        <dbReference type="ChEBI" id="CHEBI:16480"/>
        <dbReference type="ChEBI" id="CHEBI:17632"/>
        <dbReference type="ChEBI" id="CHEBI:57783"/>
        <dbReference type="ChEBI" id="CHEBI:58349"/>
        <dbReference type="EC" id="1.14.12.17"/>
    </reaction>
</comment>
<dbReference type="GO" id="GO:0046210">
    <property type="term" value="P:nitric oxide catabolic process"/>
    <property type="evidence" value="ECO:0007669"/>
    <property type="project" value="TreeGrafter"/>
</dbReference>
<accession>I2H241</accession>
<comment type="catalytic activity">
    <reaction evidence="13">
        <text>2 nitric oxide + NADH + 2 O2 = 2 nitrate + NAD(+) + H(+)</text>
        <dbReference type="Rhea" id="RHEA:19469"/>
        <dbReference type="ChEBI" id="CHEBI:15378"/>
        <dbReference type="ChEBI" id="CHEBI:15379"/>
        <dbReference type="ChEBI" id="CHEBI:16480"/>
        <dbReference type="ChEBI" id="CHEBI:17632"/>
        <dbReference type="ChEBI" id="CHEBI:57540"/>
        <dbReference type="ChEBI" id="CHEBI:57945"/>
        <dbReference type="EC" id="1.14.12.17"/>
    </reaction>
</comment>
<dbReference type="SMR" id="I2H241"/>
<dbReference type="InterPro" id="IPR012292">
    <property type="entry name" value="Globin/Proto"/>
</dbReference>
<dbReference type="InterPro" id="IPR039261">
    <property type="entry name" value="FNR_nucleotide-bd"/>
</dbReference>
<dbReference type="PANTHER" id="PTHR43396:SF3">
    <property type="entry name" value="FLAVOHEMOPROTEIN"/>
    <property type="match status" value="1"/>
</dbReference>
<evidence type="ECO:0000256" key="6">
    <source>
        <dbReference type="ARBA" id="ARBA00022617"/>
    </source>
</evidence>
<dbReference type="HOGENOM" id="CLU_003827_12_0_1"/>
<dbReference type="FunFam" id="1.10.490.10:FF:000003">
    <property type="entry name" value="Flavohemoprotein"/>
    <property type="match status" value="1"/>
</dbReference>
<dbReference type="InterPro" id="IPR017927">
    <property type="entry name" value="FAD-bd_FR_type"/>
</dbReference>
<keyword evidence="11" id="KW-0408">Iron</keyword>
<dbReference type="Pfam" id="PF00175">
    <property type="entry name" value="NAD_binding_1"/>
    <property type="match status" value="1"/>
</dbReference>
<dbReference type="InParanoid" id="I2H241"/>
<keyword evidence="7" id="KW-0285">Flavoprotein</keyword>
<dbReference type="CDD" id="cd06184">
    <property type="entry name" value="flavohem_like_fad_nad_binding"/>
    <property type="match status" value="1"/>
</dbReference>
<keyword evidence="8" id="KW-0479">Metal-binding</keyword>
<keyword evidence="10" id="KW-0521">NADP</keyword>
<dbReference type="GO" id="GO:0019825">
    <property type="term" value="F:oxygen binding"/>
    <property type="evidence" value="ECO:0007669"/>
    <property type="project" value="InterPro"/>
</dbReference>
<feature type="domain" description="Globin" evidence="15">
    <location>
        <begin position="1"/>
        <end position="138"/>
    </location>
</feature>
<comment type="similarity">
    <text evidence="3">In the C-terminal section; belongs to the flavoprotein pyridine nucleotide cytochrome reductase family.</text>
</comment>
<dbReference type="OMA" id="ADIHYEV"/>
<evidence type="ECO:0000256" key="13">
    <source>
        <dbReference type="ARBA" id="ARBA00048649"/>
    </source>
</evidence>
<organism evidence="17 18">
    <name type="scientific">Henningerozyma blattae (strain ATCC 34711 / CBS 6284 / DSM 70876 / NBRC 10599 / NRRL Y-10934 / UCD 77-7)</name>
    <name type="common">Yeast</name>
    <name type="synonym">Tetrapisispora blattae</name>
    <dbReference type="NCBI Taxonomy" id="1071380"/>
    <lineage>
        <taxon>Eukaryota</taxon>
        <taxon>Fungi</taxon>
        <taxon>Dikarya</taxon>
        <taxon>Ascomycota</taxon>
        <taxon>Saccharomycotina</taxon>
        <taxon>Saccharomycetes</taxon>
        <taxon>Saccharomycetales</taxon>
        <taxon>Saccharomycetaceae</taxon>
        <taxon>Henningerozyma</taxon>
    </lineage>
</organism>
<keyword evidence="18" id="KW-1185">Reference proteome</keyword>
<evidence type="ECO:0000256" key="4">
    <source>
        <dbReference type="ARBA" id="ARBA00012229"/>
    </source>
</evidence>
<evidence type="ECO:0000256" key="2">
    <source>
        <dbReference type="ARBA" id="ARBA00001974"/>
    </source>
</evidence>
<keyword evidence="5" id="KW-0216">Detoxification</keyword>
<evidence type="ECO:0000256" key="12">
    <source>
        <dbReference type="ARBA" id="ARBA00023027"/>
    </source>
</evidence>
<evidence type="ECO:0000256" key="9">
    <source>
        <dbReference type="ARBA" id="ARBA00022827"/>
    </source>
</evidence>
<name>I2H241_HENB6</name>
<dbReference type="InterPro" id="IPR009050">
    <property type="entry name" value="Globin-like_sf"/>
</dbReference>
<reference evidence="17 18" key="1">
    <citation type="journal article" date="2011" name="Proc. Natl. Acad. Sci. U.S.A.">
        <title>Evolutionary erosion of yeast sex chromosomes by mating-type switching accidents.</title>
        <authorList>
            <person name="Gordon J.L."/>
            <person name="Armisen D."/>
            <person name="Proux-Wera E."/>
            <person name="Oheigeartaigh S.S."/>
            <person name="Byrne K.P."/>
            <person name="Wolfe K.H."/>
        </authorList>
    </citation>
    <scope>NUCLEOTIDE SEQUENCE [LARGE SCALE GENOMIC DNA]</scope>
    <source>
        <strain evidence="18">ATCC 34711 / CBS 6284 / DSM 70876 / NBRC 10599 / NRRL Y-10934 / UCD 77-7</strain>
    </source>
</reference>
<dbReference type="InterPro" id="IPR017938">
    <property type="entry name" value="Riboflavin_synthase-like_b-brl"/>
</dbReference>
<evidence type="ECO:0000256" key="5">
    <source>
        <dbReference type="ARBA" id="ARBA00022575"/>
    </source>
</evidence>
<dbReference type="PANTHER" id="PTHR43396">
    <property type="entry name" value="FLAVOHEMOPROTEIN"/>
    <property type="match status" value="1"/>
</dbReference>
<dbReference type="SUPFAM" id="SSF63380">
    <property type="entry name" value="Riboflavin synthase domain-like"/>
    <property type="match status" value="1"/>
</dbReference>
<dbReference type="GeneID" id="14495423"/>
<gene>
    <name evidence="17" type="primary">TBLA0C06500</name>
    <name evidence="17" type="ORF">TBLA_0C06500</name>
</gene>
<keyword evidence="9" id="KW-0274">FAD</keyword>
<dbReference type="Gene3D" id="2.40.30.10">
    <property type="entry name" value="Translation factors"/>
    <property type="match status" value="1"/>
</dbReference>
<dbReference type="InterPro" id="IPR001433">
    <property type="entry name" value="OxRdtase_FAD/NAD-bd"/>
</dbReference>
<dbReference type="SUPFAM" id="SSF46458">
    <property type="entry name" value="Globin-like"/>
    <property type="match status" value="1"/>
</dbReference>
<dbReference type="RefSeq" id="XP_004179962.1">
    <property type="nucleotide sequence ID" value="XM_004179914.1"/>
</dbReference>
<evidence type="ECO:0000256" key="11">
    <source>
        <dbReference type="ARBA" id="ARBA00023004"/>
    </source>
</evidence>
<comment type="cofactor">
    <cofactor evidence="2">
        <name>FAD</name>
        <dbReference type="ChEBI" id="CHEBI:57692"/>
    </cofactor>
</comment>
<dbReference type="Pfam" id="PF00970">
    <property type="entry name" value="FAD_binding_6"/>
    <property type="match status" value="1"/>
</dbReference>
<dbReference type="InterPro" id="IPR008333">
    <property type="entry name" value="Cbr1-like_FAD-bd_dom"/>
</dbReference>
<dbReference type="Gene3D" id="1.10.490.10">
    <property type="entry name" value="Globins"/>
    <property type="match status" value="1"/>
</dbReference>
<proteinExistence type="inferred from homology"/>
<dbReference type="PROSITE" id="PS01033">
    <property type="entry name" value="GLOBIN"/>
    <property type="match status" value="1"/>
</dbReference>
<evidence type="ECO:0000256" key="1">
    <source>
        <dbReference type="ARBA" id="ARBA00001970"/>
    </source>
</evidence>
<evidence type="ECO:0000313" key="18">
    <source>
        <dbReference type="Proteomes" id="UP000002866"/>
    </source>
</evidence>
<evidence type="ECO:0000256" key="7">
    <source>
        <dbReference type="ARBA" id="ARBA00022630"/>
    </source>
</evidence>
<evidence type="ECO:0000256" key="3">
    <source>
        <dbReference type="ARBA" id="ARBA00006401"/>
    </source>
</evidence>
<dbReference type="Proteomes" id="UP000002866">
    <property type="component" value="Chromosome 3"/>
</dbReference>
<dbReference type="InterPro" id="IPR000971">
    <property type="entry name" value="Globin"/>
</dbReference>
<evidence type="ECO:0000259" key="15">
    <source>
        <dbReference type="PROSITE" id="PS01033"/>
    </source>
</evidence>
<dbReference type="AlphaFoldDB" id="I2H241"/>
<dbReference type="GO" id="GO:0046872">
    <property type="term" value="F:metal ion binding"/>
    <property type="evidence" value="ECO:0007669"/>
    <property type="project" value="UniProtKB-KW"/>
</dbReference>
<dbReference type="GO" id="GO:0020037">
    <property type="term" value="F:heme binding"/>
    <property type="evidence" value="ECO:0007669"/>
    <property type="project" value="InterPro"/>
</dbReference>
<dbReference type="GO" id="GO:0008941">
    <property type="term" value="F:nitric oxide dioxygenase NAD(P)H activity"/>
    <property type="evidence" value="ECO:0007669"/>
    <property type="project" value="UniProtKB-EC"/>
</dbReference>
<keyword evidence="6" id="KW-0349">Heme</keyword>
<dbReference type="Gene3D" id="3.40.50.80">
    <property type="entry name" value="Nucleotide-binding domain of ferredoxin-NADP reductase (FNR) module"/>
    <property type="match status" value="1"/>
</dbReference>
<comment type="cofactor">
    <cofactor evidence="1">
        <name>heme b</name>
        <dbReference type="ChEBI" id="CHEBI:60344"/>
    </cofactor>
</comment>
<dbReference type="EC" id="1.14.12.17" evidence="4"/>
<evidence type="ECO:0000256" key="14">
    <source>
        <dbReference type="ARBA" id="ARBA00049433"/>
    </source>
</evidence>
<dbReference type="OrthoDB" id="436496at2759"/>
<dbReference type="GO" id="GO:0071949">
    <property type="term" value="F:FAD binding"/>
    <property type="evidence" value="ECO:0007669"/>
    <property type="project" value="TreeGrafter"/>
</dbReference>
<dbReference type="FunCoup" id="I2H241">
    <property type="interactions" value="405"/>
</dbReference>
<dbReference type="CDD" id="cd14777">
    <property type="entry name" value="Yhb1-globin-like"/>
    <property type="match status" value="1"/>
</dbReference>
<dbReference type="SUPFAM" id="SSF52343">
    <property type="entry name" value="Ferredoxin reductase-like, C-terminal NADP-linked domain"/>
    <property type="match status" value="1"/>
</dbReference>
<protein>
    <recommendedName>
        <fullName evidence="4">nitric oxide dioxygenase</fullName>
        <ecNumber evidence="4">1.14.12.17</ecNumber>
    </recommendedName>
</protein>
<feature type="domain" description="FAD-binding FR-type" evidence="16">
    <location>
        <begin position="147"/>
        <end position="263"/>
    </location>
</feature>